<name>A0A9W9Y861_9CNID</name>
<protein>
    <submittedName>
        <fullName evidence="2">Uncharacterized protein</fullName>
    </submittedName>
</protein>
<evidence type="ECO:0000313" key="3">
    <source>
        <dbReference type="Proteomes" id="UP001163046"/>
    </source>
</evidence>
<dbReference type="AlphaFoldDB" id="A0A9W9Y861"/>
<feature type="compositionally biased region" description="Basic residues" evidence="1">
    <location>
        <begin position="173"/>
        <end position="184"/>
    </location>
</feature>
<proteinExistence type="predicted"/>
<accession>A0A9W9Y861</accession>
<dbReference type="EMBL" id="MU827826">
    <property type="protein sequence ID" value="KAJ7321506.1"/>
    <property type="molecule type" value="Genomic_DNA"/>
</dbReference>
<comment type="caution">
    <text evidence="2">The sequence shown here is derived from an EMBL/GenBank/DDBJ whole genome shotgun (WGS) entry which is preliminary data.</text>
</comment>
<gene>
    <name evidence="2" type="ORF">OS493_034560</name>
</gene>
<dbReference type="Proteomes" id="UP001163046">
    <property type="component" value="Unassembled WGS sequence"/>
</dbReference>
<feature type="region of interest" description="Disordered" evidence="1">
    <location>
        <begin position="1"/>
        <end position="44"/>
    </location>
</feature>
<organism evidence="2 3">
    <name type="scientific">Desmophyllum pertusum</name>
    <dbReference type="NCBI Taxonomy" id="174260"/>
    <lineage>
        <taxon>Eukaryota</taxon>
        <taxon>Metazoa</taxon>
        <taxon>Cnidaria</taxon>
        <taxon>Anthozoa</taxon>
        <taxon>Hexacorallia</taxon>
        <taxon>Scleractinia</taxon>
        <taxon>Caryophylliina</taxon>
        <taxon>Caryophylliidae</taxon>
        <taxon>Desmophyllum</taxon>
    </lineage>
</organism>
<sequence length="230" mass="25877">MQGEQNGSRTAPSDGEMEVQPGETADQDQSNENVNGDNNVDPSEEDMEFTMMEPVTIEINVDGAVVLHIKLTVNKSLYQVPVITPLPMSDSRGLTVLVYNLLIINLIVFPYHVDNNVDPSEEDMEFTMMEPVTIEMNVNGAVVLHIKLTVNKSLYQVPVVLSRPAQPSSSKPRSNKGKRKRRNVKVTQEHRHGNKTVSLFQSPEEEAARFSRALQEINRRIMGQFMTWLS</sequence>
<feature type="compositionally biased region" description="Polar residues" evidence="1">
    <location>
        <begin position="27"/>
        <end position="41"/>
    </location>
</feature>
<keyword evidence="3" id="KW-1185">Reference proteome</keyword>
<evidence type="ECO:0000256" key="1">
    <source>
        <dbReference type="SAM" id="MobiDB-lite"/>
    </source>
</evidence>
<evidence type="ECO:0000313" key="2">
    <source>
        <dbReference type="EMBL" id="KAJ7321506.1"/>
    </source>
</evidence>
<reference evidence="2" key="1">
    <citation type="submission" date="2023-01" db="EMBL/GenBank/DDBJ databases">
        <title>Genome assembly of the deep-sea coral Lophelia pertusa.</title>
        <authorList>
            <person name="Herrera S."/>
            <person name="Cordes E."/>
        </authorList>
    </citation>
    <scope>NUCLEOTIDE SEQUENCE</scope>
    <source>
        <strain evidence="2">USNM1676648</strain>
        <tissue evidence="2">Polyp</tissue>
    </source>
</reference>
<feature type="compositionally biased region" description="Polar residues" evidence="1">
    <location>
        <begin position="1"/>
        <end position="11"/>
    </location>
</feature>
<feature type="region of interest" description="Disordered" evidence="1">
    <location>
        <begin position="164"/>
        <end position="193"/>
    </location>
</feature>